<dbReference type="GO" id="GO:0006508">
    <property type="term" value="P:proteolysis"/>
    <property type="evidence" value="ECO:0007669"/>
    <property type="project" value="InterPro"/>
</dbReference>
<evidence type="ECO:0000313" key="10">
    <source>
        <dbReference type="EMBL" id="AFM28252.1"/>
    </source>
</evidence>
<dbReference type="InterPro" id="IPR001254">
    <property type="entry name" value="Trypsin_dom"/>
</dbReference>
<dbReference type="PRINTS" id="PR00722">
    <property type="entry name" value="CHYMOTRYPSIN"/>
</dbReference>
<name>J7FCI3_HELVI</name>
<keyword evidence="6" id="KW-1205">Fibrinolytic toxin</keyword>
<dbReference type="FunFam" id="2.40.10.10:FF:000068">
    <property type="entry name" value="transmembrane protease serine 2"/>
    <property type="match status" value="1"/>
</dbReference>
<dbReference type="Pfam" id="PF00089">
    <property type="entry name" value="Trypsin"/>
    <property type="match status" value="1"/>
</dbReference>
<protein>
    <submittedName>
        <fullName evidence="10">Chymotrypsin</fullName>
    </submittedName>
</protein>
<dbReference type="GO" id="GO:0004252">
    <property type="term" value="F:serine-type endopeptidase activity"/>
    <property type="evidence" value="ECO:0007669"/>
    <property type="project" value="InterPro"/>
</dbReference>
<dbReference type="PROSITE" id="PS00134">
    <property type="entry name" value="TRYPSIN_HIS"/>
    <property type="match status" value="1"/>
</dbReference>
<evidence type="ECO:0000256" key="3">
    <source>
        <dbReference type="ARBA" id="ARBA00023157"/>
    </source>
</evidence>
<dbReference type="Gene3D" id="2.40.10.10">
    <property type="entry name" value="Trypsin-like serine proteases"/>
    <property type="match status" value="1"/>
</dbReference>
<dbReference type="PROSITE" id="PS50240">
    <property type="entry name" value="TRYPSIN_DOM"/>
    <property type="match status" value="1"/>
</dbReference>
<evidence type="ECO:0000256" key="5">
    <source>
        <dbReference type="ARBA" id="ARBA00055534"/>
    </source>
</evidence>
<keyword evidence="2" id="KW-0800">Toxin</keyword>
<evidence type="ECO:0000256" key="7">
    <source>
        <dbReference type="SAM" id="MobiDB-lite"/>
    </source>
</evidence>
<dbReference type="CDD" id="cd00190">
    <property type="entry name" value="Tryp_SPc"/>
    <property type="match status" value="1"/>
</dbReference>
<dbReference type="InterPro" id="IPR001314">
    <property type="entry name" value="Peptidase_S1A"/>
</dbReference>
<feature type="domain" description="Peptidase S1" evidence="9">
    <location>
        <begin position="33"/>
        <end position="268"/>
    </location>
</feature>
<dbReference type="PANTHER" id="PTHR24250">
    <property type="entry name" value="CHYMOTRYPSIN-RELATED"/>
    <property type="match status" value="1"/>
</dbReference>
<dbReference type="InterPro" id="IPR018114">
    <property type="entry name" value="TRYPSIN_HIS"/>
</dbReference>
<dbReference type="InterPro" id="IPR043504">
    <property type="entry name" value="Peptidase_S1_PA_chymotrypsin"/>
</dbReference>
<evidence type="ECO:0000256" key="4">
    <source>
        <dbReference type="ARBA" id="ARBA00023240"/>
    </source>
</evidence>
<evidence type="ECO:0000256" key="1">
    <source>
        <dbReference type="ARBA" id="ARBA00004239"/>
    </source>
</evidence>
<dbReference type="SMART" id="SM00020">
    <property type="entry name" value="Tryp_SPc"/>
    <property type="match status" value="1"/>
</dbReference>
<keyword evidence="3" id="KW-1015">Disulfide bond</keyword>
<proteinExistence type="evidence at transcript level"/>
<comment type="subcellular location">
    <subcellularLocation>
        <location evidence="1">Secreted</location>
        <location evidence="1">Extracellular space</location>
    </subcellularLocation>
</comment>
<accession>J7FCI3</accession>
<feature type="region of interest" description="Disordered" evidence="7">
    <location>
        <begin position="294"/>
        <end position="317"/>
    </location>
</feature>
<dbReference type="InterPro" id="IPR009003">
    <property type="entry name" value="Peptidase_S1_PA"/>
</dbReference>
<dbReference type="EMBL" id="JN252039">
    <property type="protein sequence ID" value="AFM28252.1"/>
    <property type="molecule type" value="mRNA"/>
</dbReference>
<reference evidence="10" key="1">
    <citation type="journal article" date="2012" name="Pest Manag. Sci.">
        <title>Interaction of proteinase inhibitors with Cry1Ac toxicity and the presence of 15 chymotrypsin cDNAs in the midgut of the tobacco budworm, Heliothis virescens (F.) (Lepidoptera: Noctuidae).</title>
        <authorList>
            <person name="Zhu Y.C."/>
            <person name="West S."/>
            <person name="Liu F.X."/>
            <person name="He Y."/>
        </authorList>
    </citation>
    <scope>NUCLEOTIDE SEQUENCE</scope>
    <source>
        <strain evidence="10">HVC14_36B2</strain>
    </source>
</reference>
<evidence type="ECO:0000256" key="8">
    <source>
        <dbReference type="SAM" id="SignalP"/>
    </source>
</evidence>
<evidence type="ECO:0000259" key="9">
    <source>
        <dbReference type="PROSITE" id="PS50240"/>
    </source>
</evidence>
<dbReference type="GO" id="GO:0090729">
    <property type="term" value="F:toxin activity"/>
    <property type="evidence" value="ECO:0007669"/>
    <property type="project" value="UniProtKB-KW"/>
</dbReference>
<comment type="function">
    <text evidence="5">Fibrinolytic activity; shows preferential cleavage of Arg-Gly bonds in all three fibrinogen chains. Contact with the caterpillars causes severe bleeding, due the anticoagulant effect of the protein.</text>
</comment>
<feature type="chain" id="PRO_5003792133" evidence="8">
    <location>
        <begin position="18"/>
        <end position="317"/>
    </location>
</feature>
<evidence type="ECO:0000256" key="6">
    <source>
        <dbReference type="ARBA" id="ARBA00084094"/>
    </source>
</evidence>
<evidence type="ECO:0000256" key="2">
    <source>
        <dbReference type="ARBA" id="ARBA00022656"/>
    </source>
</evidence>
<dbReference type="AlphaFoldDB" id="J7FCI3"/>
<keyword evidence="4" id="KW-1199">Hemostasis impairing toxin</keyword>
<keyword evidence="8" id="KW-0732">Signal</keyword>
<dbReference type="SUPFAM" id="SSF50494">
    <property type="entry name" value="Trypsin-like serine proteases"/>
    <property type="match status" value="1"/>
</dbReference>
<sequence>MWGAVFLLAVAGTTVLAEPSLIFPEVARGASRIVSGWEASEGQLPHQLSLRMVSYGGDVSSCGGTIIHSQWGLTAAHCTAGRVTIVIRAGTVNLTLPSAIFETEKYYNHPLYNEAFQWLVQPNDIGLLEFGRALVFSDTIQPIRLQRTAGRDDPYENARAVASGWGRTWTLGSSPENLNWVYLRITSNADCLASYGGSSIIQSSTICARGYNVTTQSTCQGDSGGPSDHNRRRRQGIPSWSYLLRLRYWMPHRFSCWFHPPWLLPRMVRAGEPASTSTGKTNRLPPPPCLPMKKIPGMTPVPLKKKNLPTPHLPKQY</sequence>
<dbReference type="PANTHER" id="PTHR24250:SF50">
    <property type="entry name" value="PEPTIDASE S1 DOMAIN-CONTAINING PROTEIN"/>
    <property type="match status" value="1"/>
</dbReference>
<dbReference type="GO" id="GO:0005576">
    <property type="term" value="C:extracellular region"/>
    <property type="evidence" value="ECO:0007669"/>
    <property type="project" value="UniProtKB-SubCell"/>
</dbReference>
<organism evidence="10">
    <name type="scientific">Heliothis virescens</name>
    <name type="common">Tobacco budworm moth</name>
    <dbReference type="NCBI Taxonomy" id="7102"/>
    <lineage>
        <taxon>Eukaryota</taxon>
        <taxon>Metazoa</taxon>
        <taxon>Ecdysozoa</taxon>
        <taxon>Arthropoda</taxon>
        <taxon>Hexapoda</taxon>
        <taxon>Insecta</taxon>
        <taxon>Pterygota</taxon>
        <taxon>Neoptera</taxon>
        <taxon>Endopterygota</taxon>
        <taxon>Lepidoptera</taxon>
        <taxon>Glossata</taxon>
        <taxon>Ditrysia</taxon>
        <taxon>Noctuoidea</taxon>
        <taxon>Noctuidae</taxon>
        <taxon>Heliothinae</taxon>
        <taxon>Heliothis</taxon>
    </lineage>
</organism>
<feature type="signal peptide" evidence="8">
    <location>
        <begin position="1"/>
        <end position="17"/>
    </location>
</feature>
<dbReference type="SMR" id="J7FCI3"/>